<dbReference type="PROSITE" id="PS51986">
    <property type="entry name" value="GS_BETA_GRASP"/>
    <property type="match status" value="1"/>
</dbReference>
<dbReference type="GO" id="GO:0006542">
    <property type="term" value="P:glutamine biosynthetic process"/>
    <property type="evidence" value="ECO:0007669"/>
    <property type="project" value="InterPro"/>
</dbReference>
<name>A0A382IHS4_9ZZZZ</name>
<dbReference type="GO" id="GO:0019740">
    <property type="term" value="P:nitrogen utilization"/>
    <property type="evidence" value="ECO:0007669"/>
    <property type="project" value="TreeGrafter"/>
</dbReference>
<gene>
    <name evidence="3" type="ORF">METZ01_LOCUS252030</name>
</gene>
<dbReference type="EMBL" id="UINC01067480">
    <property type="protein sequence ID" value="SVB99176.1"/>
    <property type="molecule type" value="Genomic_DNA"/>
</dbReference>
<evidence type="ECO:0000259" key="2">
    <source>
        <dbReference type="PROSITE" id="PS51986"/>
    </source>
</evidence>
<dbReference type="Pfam" id="PF03951">
    <property type="entry name" value="Gln-synt_N"/>
    <property type="match status" value="1"/>
</dbReference>
<proteinExistence type="inferred from homology"/>
<evidence type="ECO:0000313" key="3">
    <source>
        <dbReference type="EMBL" id="SVB99176.1"/>
    </source>
</evidence>
<dbReference type="GO" id="GO:0005737">
    <property type="term" value="C:cytoplasm"/>
    <property type="evidence" value="ECO:0007669"/>
    <property type="project" value="TreeGrafter"/>
</dbReference>
<dbReference type="InterPro" id="IPR008147">
    <property type="entry name" value="Gln_synt_N"/>
</dbReference>
<dbReference type="PANTHER" id="PTHR43407">
    <property type="entry name" value="GLUTAMINE SYNTHETASE"/>
    <property type="match status" value="1"/>
</dbReference>
<dbReference type="AlphaFoldDB" id="A0A382IHS4"/>
<dbReference type="InterPro" id="IPR036651">
    <property type="entry name" value="Gln_synt_N_sf"/>
</dbReference>
<dbReference type="PANTHER" id="PTHR43407:SF1">
    <property type="entry name" value="LENGSIN"/>
    <property type="match status" value="1"/>
</dbReference>
<dbReference type="GO" id="GO:0016020">
    <property type="term" value="C:membrane"/>
    <property type="evidence" value="ECO:0007669"/>
    <property type="project" value="TreeGrafter"/>
</dbReference>
<dbReference type="SUPFAM" id="SSF54368">
    <property type="entry name" value="Glutamine synthetase, N-terminal domain"/>
    <property type="match status" value="1"/>
</dbReference>
<accession>A0A382IHS4</accession>
<organism evidence="3">
    <name type="scientific">marine metagenome</name>
    <dbReference type="NCBI Taxonomy" id="408172"/>
    <lineage>
        <taxon>unclassified sequences</taxon>
        <taxon>metagenomes</taxon>
        <taxon>ecological metagenomes</taxon>
    </lineage>
</organism>
<comment type="similarity">
    <text evidence="1">Belongs to the glutamine synthetase family.</text>
</comment>
<feature type="domain" description="GS beta-grasp" evidence="2">
    <location>
        <begin position="45"/>
        <end position="130"/>
    </location>
</feature>
<dbReference type="GO" id="GO:0004356">
    <property type="term" value="F:glutamine synthetase activity"/>
    <property type="evidence" value="ECO:0007669"/>
    <property type="project" value="InterPro"/>
</dbReference>
<protein>
    <recommendedName>
        <fullName evidence="2">GS beta-grasp domain-containing protein</fullName>
    </recommendedName>
</protein>
<dbReference type="Gene3D" id="3.10.20.70">
    <property type="entry name" value="Glutamine synthetase, N-terminal domain"/>
    <property type="match status" value="1"/>
</dbReference>
<evidence type="ECO:0000256" key="1">
    <source>
        <dbReference type="ARBA" id="ARBA00009897"/>
    </source>
</evidence>
<feature type="non-terminal residue" evidence="3">
    <location>
        <position position="168"/>
    </location>
</feature>
<sequence length="168" mass="18931">MSLDSLLYEVEAFREEMEDYVDELGCRNGLSLTTPEEVLKYVEEYGISSVRIWFTDMIGFLKSFSITPQELPGAFSEGMGFDGSSIEGYQRIQESDMVAFPIASTAQALPFRPGGSRSLRMFAEIRTPDGTPYASDPRTILTKNLGRLKENGFSHMNIGPEAEYFYFK</sequence>
<reference evidence="3" key="1">
    <citation type="submission" date="2018-05" db="EMBL/GenBank/DDBJ databases">
        <authorList>
            <person name="Lanie J.A."/>
            <person name="Ng W.-L."/>
            <person name="Kazmierczak K.M."/>
            <person name="Andrzejewski T.M."/>
            <person name="Davidsen T.M."/>
            <person name="Wayne K.J."/>
            <person name="Tettelin H."/>
            <person name="Glass J.I."/>
            <person name="Rusch D."/>
            <person name="Podicherti R."/>
            <person name="Tsui H.-C.T."/>
            <person name="Winkler M.E."/>
        </authorList>
    </citation>
    <scope>NUCLEOTIDE SEQUENCE</scope>
</reference>